<evidence type="ECO:0000313" key="8">
    <source>
        <dbReference type="EMBL" id="QSX76792.1"/>
    </source>
</evidence>
<organism evidence="8 9">
    <name type="scientific">Lysobacter arenosi</name>
    <dbReference type="NCBI Taxonomy" id="2795387"/>
    <lineage>
        <taxon>Bacteria</taxon>
        <taxon>Pseudomonadati</taxon>
        <taxon>Pseudomonadota</taxon>
        <taxon>Gammaproteobacteria</taxon>
        <taxon>Lysobacterales</taxon>
        <taxon>Lysobacteraceae</taxon>
        <taxon>Lysobacter</taxon>
    </lineage>
</organism>
<feature type="transmembrane region" description="Helical" evidence="5">
    <location>
        <begin position="752"/>
        <end position="771"/>
    </location>
</feature>
<feature type="domain" description="Histidine kinase" evidence="7">
    <location>
        <begin position="897"/>
        <end position="990"/>
    </location>
</feature>
<evidence type="ECO:0000256" key="1">
    <source>
        <dbReference type="ARBA" id="ARBA00022679"/>
    </source>
</evidence>
<evidence type="ECO:0000256" key="4">
    <source>
        <dbReference type="SAM" id="MobiDB-lite"/>
    </source>
</evidence>
<keyword evidence="5" id="KW-0812">Transmembrane</keyword>
<name>A0ABX7RF20_9GAMM</name>
<feature type="region of interest" description="Disordered" evidence="4">
    <location>
        <begin position="283"/>
        <end position="302"/>
    </location>
</feature>
<keyword evidence="5" id="KW-1133">Transmembrane helix</keyword>
<feature type="region of interest" description="Disordered" evidence="4">
    <location>
        <begin position="584"/>
        <end position="612"/>
    </location>
</feature>
<feature type="compositionally biased region" description="Low complexity" evidence="4">
    <location>
        <begin position="584"/>
        <end position="602"/>
    </location>
</feature>
<keyword evidence="2" id="KW-0418">Kinase</keyword>
<evidence type="ECO:0000313" key="9">
    <source>
        <dbReference type="Proteomes" id="UP000663400"/>
    </source>
</evidence>
<dbReference type="SUPFAM" id="SSF63829">
    <property type="entry name" value="Calcium-dependent phosphotriesterase"/>
    <property type="match status" value="2"/>
</dbReference>
<evidence type="ECO:0000256" key="2">
    <source>
        <dbReference type="ARBA" id="ARBA00022777"/>
    </source>
</evidence>
<feature type="compositionally biased region" description="Polar residues" evidence="4">
    <location>
        <begin position="285"/>
        <end position="302"/>
    </location>
</feature>
<dbReference type="SUPFAM" id="SSF101898">
    <property type="entry name" value="NHL repeat"/>
    <property type="match status" value="1"/>
</dbReference>
<proteinExistence type="predicted"/>
<dbReference type="PROSITE" id="PS50109">
    <property type="entry name" value="HIS_KIN"/>
    <property type="match status" value="1"/>
</dbReference>
<keyword evidence="3" id="KW-0902">Two-component regulatory system</keyword>
<dbReference type="SUPFAM" id="SSF55874">
    <property type="entry name" value="ATPase domain of HSP90 chaperone/DNA topoisomerase II/histidine kinase"/>
    <property type="match status" value="1"/>
</dbReference>
<dbReference type="Pfam" id="PF07495">
    <property type="entry name" value="Y_Y_Y"/>
    <property type="match status" value="1"/>
</dbReference>
<dbReference type="EMBL" id="CP071517">
    <property type="protein sequence ID" value="QSX76792.1"/>
    <property type="molecule type" value="Genomic_DNA"/>
</dbReference>
<dbReference type="InterPro" id="IPR011712">
    <property type="entry name" value="Sig_transdc_His_kin_sub3_dim/P"/>
</dbReference>
<dbReference type="InterPro" id="IPR036890">
    <property type="entry name" value="HATPase_C_sf"/>
</dbReference>
<dbReference type="CDD" id="cd16917">
    <property type="entry name" value="HATPase_UhpB-NarQ-NarX-like"/>
    <property type="match status" value="1"/>
</dbReference>
<dbReference type="PANTHER" id="PTHR24421:SF62">
    <property type="entry name" value="SENSORY TRANSDUCTION HISTIDINE KINASE"/>
    <property type="match status" value="1"/>
</dbReference>
<protein>
    <recommendedName>
        <fullName evidence="7">Histidine kinase domain-containing protein</fullName>
    </recommendedName>
</protein>
<dbReference type="InterPro" id="IPR050482">
    <property type="entry name" value="Sensor_HK_TwoCompSys"/>
</dbReference>
<evidence type="ECO:0000259" key="7">
    <source>
        <dbReference type="PROSITE" id="PS50109"/>
    </source>
</evidence>
<gene>
    <name evidence="8" type="ORF">HIV01_011625</name>
</gene>
<dbReference type="InterPro" id="IPR003594">
    <property type="entry name" value="HATPase_dom"/>
</dbReference>
<dbReference type="InterPro" id="IPR013783">
    <property type="entry name" value="Ig-like_fold"/>
</dbReference>
<sequence>MTRWSSAALLFFALASMPFAGSAKEPHPLAHYVHQRWLDGSEAPAPVVAMAQGREGFLWLATGDGLFRFDGSRFEQLLPEADGRRHELPSTVLVTRNGDVWTNFLSSLRFAIYRQGVLRILDTGMAPSRIVQMAEGSDGSIWALTASYDAEVLRYHDGMWRRYSAADGLPKSNSTNMLVADDGALWIACSTGIVRLAAGADRFEMVSPTPLARVSKDPQGRIWLSQQDRVYAITGAGGRDAPDGAGAYHLDNVKLRGAPLFDREGNLWLTTRHDGVKRLTMADADQNSSGDGAESFTSEDGLSADVTTQAMEDREGNIWVATEGGLDKFRPATLISEPALTSPAVFGDKLLVGADGSVYIGQARIVYRARPGHKPEPIVRDVVEPESLCEASDGALWIGLPEQIQVWANGSVRRVIERPDRAGHHNFIYDCAFDAEGGFWISASGSGVHRFQNGRWQTMFPPGDHADFYPTTMVRSPTGGIIVQSGNRLISFDGAQRTRTPLLFGGGDISVLTLHVADDAVFAAGSFGLSRYRAGGAETALASNASLGSRINGVVDTPEGDIWLAYPRSLVRLRRAELERALSQGQLPPPSLSLGPGDGLVSRPHSHSQRSIVRGGDGRVWVATETGTLWMDPARIVRNPLPPSIAIRSLIGDARMYHDPASLTLPAATSKIEIDFAVLSFADPRHVRVRYMLDGFDRAWVDPGPRRQAFYTNLAPGKYRFRVIAANSDGVWNRNGTSLEFEIRPAFVQTKWFVLLCAFVTILVLWGLYRLRVVQVTARIRSRLEERTQERERIARELHDTLLQGVQGLILRFQAAADRIPHENGSKRQLEAALDAADKVVVDARDRVWDLRGHETTADLGERVEQLVAETPFDPPIPVRIVLEGRARAVDPLVAAEVAKIVREALLNVSYHARASTAEIAIGYDARHLAIRMRDDGRGIPEQVMATGRKEGHFGMVGMRERADRIGGSLTISSVDGGGTEVLLTLPARLAFARRKTRNRHWLPNFLARLFADE</sequence>
<evidence type="ECO:0000256" key="3">
    <source>
        <dbReference type="ARBA" id="ARBA00023012"/>
    </source>
</evidence>
<evidence type="ECO:0000256" key="5">
    <source>
        <dbReference type="SAM" id="Phobius"/>
    </source>
</evidence>
<dbReference type="InterPro" id="IPR015943">
    <property type="entry name" value="WD40/YVTN_repeat-like_dom_sf"/>
</dbReference>
<accession>A0ABX7RF20</accession>
<dbReference type="Pfam" id="PF07730">
    <property type="entry name" value="HisKA_3"/>
    <property type="match status" value="1"/>
</dbReference>
<dbReference type="Gene3D" id="2.60.40.10">
    <property type="entry name" value="Immunoglobulins"/>
    <property type="match status" value="1"/>
</dbReference>
<dbReference type="InterPro" id="IPR005467">
    <property type="entry name" value="His_kinase_dom"/>
</dbReference>
<evidence type="ECO:0000256" key="6">
    <source>
        <dbReference type="SAM" id="SignalP"/>
    </source>
</evidence>
<keyword evidence="6" id="KW-0732">Signal</keyword>
<dbReference type="Gene3D" id="1.20.5.1930">
    <property type="match status" value="1"/>
</dbReference>
<dbReference type="SMART" id="SM00387">
    <property type="entry name" value="HATPase_c"/>
    <property type="match status" value="1"/>
</dbReference>
<dbReference type="Proteomes" id="UP000663400">
    <property type="component" value="Chromosome"/>
</dbReference>
<reference evidence="8 9" key="1">
    <citation type="submission" date="2021-02" db="EMBL/GenBank/DDBJ databases">
        <title>Lysobacter arenosi sp. nov., isolated from soil of gangwondo yeongwol, south Korea.</title>
        <authorList>
            <person name="Kim K.R."/>
            <person name="Kim K.H."/>
            <person name="Jeon C.O."/>
        </authorList>
    </citation>
    <scope>NUCLEOTIDE SEQUENCE [LARGE SCALE GENOMIC DNA]</scope>
    <source>
        <strain evidence="8 9">R7</strain>
    </source>
</reference>
<keyword evidence="5" id="KW-0472">Membrane</keyword>
<dbReference type="PANTHER" id="PTHR24421">
    <property type="entry name" value="NITRATE/NITRITE SENSOR PROTEIN NARX-RELATED"/>
    <property type="match status" value="1"/>
</dbReference>
<dbReference type="Pfam" id="PF02518">
    <property type="entry name" value="HATPase_c"/>
    <property type="match status" value="1"/>
</dbReference>
<feature type="signal peptide" evidence="6">
    <location>
        <begin position="1"/>
        <end position="20"/>
    </location>
</feature>
<keyword evidence="1" id="KW-0808">Transferase</keyword>
<dbReference type="Gene3D" id="3.30.565.10">
    <property type="entry name" value="Histidine kinase-like ATPase, C-terminal domain"/>
    <property type="match status" value="1"/>
</dbReference>
<feature type="chain" id="PRO_5045737507" description="Histidine kinase domain-containing protein" evidence="6">
    <location>
        <begin position="21"/>
        <end position="1014"/>
    </location>
</feature>
<dbReference type="Gene3D" id="2.130.10.10">
    <property type="entry name" value="YVTN repeat-like/Quinoprotein amine dehydrogenase"/>
    <property type="match status" value="3"/>
</dbReference>
<dbReference type="InterPro" id="IPR011123">
    <property type="entry name" value="Y_Y_Y"/>
</dbReference>
<keyword evidence="9" id="KW-1185">Reference proteome</keyword>